<dbReference type="Proteomes" id="UP000498740">
    <property type="component" value="Unassembled WGS sequence"/>
</dbReference>
<accession>A0A7J0D199</accession>
<name>A0A7J0D199_STRMI</name>
<reference evidence="2 3" key="1">
    <citation type="submission" date="2020-05" db="EMBL/GenBank/DDBJ databases">
        <title>Whole genome shotgun sequence of Streptomyces microflavus NBRC 13062.</title>
        <authorList>
            <person name="Komaki H."/>
            <person name="Tamura T."/>
        </authorList>
    </citation>
    <scope>NUCLEOTIDE SEQUENCE [LARGE SCALE GENOMIC DNA]</scope>
    <source>
        <strain evidence="2 3">NBRC 13062</strain>
    </source>
</reference>
<proteinExistence type="predicted"/>
<comment type="caution">
    <text evidence="2">The sequence shown here is derived from an EMBL/GenBank/DDBJ whole genome shotgun (WGS) entry which is preliminary data.</text>
</comment>
<sequence>MDRVEGVMIVCDPRAVHRSDLERIREIIGASGGSVLGALLHPGRRRLTRSERRPKSGRRRNGGGGPTPTAEPDAPEITGDPTETLGLRSLTLPAARR</sequence>
<feature type="region of interest" description="Disordered" evidence="1">
    <location>
        <begin position="39"/>
        <end position="97"/>
    </location>
</feature>
<dbReference type="EMBL" id="BLWD01000001">
    <property type="protein sequence ID" value="GFN07934.1"/>
    <property type="molecule type" value="Genomic_DNA"/>
</dbReference>
<gene>
    <name evidence="2" type="ORF">Smic_64900</name>
</gene>
<evidence type="ECO:0000313" key="3">
    <source>
        <dbReference type="Proteomes" id="UP000498740"/>
    </source>
</evidence>
<dbReference type="AlphaFoldDB" id="A0A7J0D199"/>
<protein>
    <submittedName>
        <fullName evidence="2">Uncharacterized protein</fullName>
    </submittedName>
</protein>
<evidence type="ECO:0000313" key="2">
    <source>
        <dbReference type="EMBL" id="GFN07934.1"/>
    </source>
</evidence>
<evidence type="ECO:0000256" key="1">
    <source>
        <dbReference type="SAM" id="MobiDB-lite"/>
    </source>
</evidence>
<organism evidence="2 3">
    <name type="scientific">Streptomyces microflavus</name>
    <name type="common">Streptomyces lipmanii</name>
    <dbReference type="NCBI Taxonomy" id="1919"/>
    <lineage>
        <taxon>Bacteria</taxon>
        <taxon>Bacillati</taxon>
        <taxon>Actinomycetota</taxon>
        <taxon>Actinomycetes</taxon>
        <taxon>Kitasatosporales</taxon>
        <taxon>Streptomycetaceae</taxon>
        <taxon>Streptomyces</taxon>
    </lineage>
</organism>